<dbReference type="GO" id="GO:0003677">
    <property type="term" value="F:DNA binding"/>
    <property type="evidence" value="ECO:0007669"/>
    <property type="project" value="UniProtKB-UniRule"/>
</dbReference>
<dbReference type="GO" id="GO:0015074">
    <property type="term" value="P:DNA integration"/>
    <property type="evidence" value="ECO:0007669"/>
    <property type="project" value="UniProtKB-KW"/>
</dbReference>
<dbReference type="AlphaFoldDB" id="A0A3A1P6F7"/>
<evidence type="ECO:0000313" key="7">
    <source>
        <dbReference type="Proteomes" id="UP000265366"/>
    </source>
</evidence>
<dbReference type="InterPro" id="IPR038488">
    <property type="entry name" value="Integrase_DNA-bd_sf"/>
</dbReference>
<dbReference type="InterPro" id="IPR025166">
    <property type="entry name" value="Integrase_DNA_bind_dom"/>
</dbReference>
<name>A0A3A1P6F7_9SPHN</name>
<dbReference type="InterPro" id="IPR010998">
    <property type="entry name" value="Integrase_recombinase_N"/>
</dbReference>
<evidence type="ECO:0000256" key="1">
    <source>
        <dbReference type="ARBA" id="ARBA00008857"/>
    </source>
</evidence>
<reference evidence="6 7" key="1">
    <citation type="submission" date="2018-08" db="EMBL/GenBank/DDBJ databases">
        <title>Erythrobacter zhengii sp.nov., a bacterium isolated from deep-sea sediment.</title>
        <authorList>
            <person name="Fang C."/>
            <person name="Wu Y.-H."/>
            <person name="Sun C."/>
            <person name="Wang H."/>
            <person name="Cheng H."/>
            <person name="Meng F.-X."/>
            <person name="Wang C.-S."/>
            <person name="Xu X.-W."/>
        </authorList>
    </citation>
    <scope>NUCLEOTIDE SEQUENCE [LARGE SCALE GENOMIC DNA]</scope>
    <source>
        <strain evidence="6 7">CCTCC AB 2015396</strain>
    </source>
</reference>
<evidence type="ECO:0000259" key="5">
    <source>
        <dbReference type="PROSITE" id="PS51900"/>
    </source>
</evidence>
<proteinExistence type="inferred from homology"/>
<dbReference type="InterPro" id="IPR053876">
    <property type="entry name" value="Phage_int_M"/>
</dbReference>
<dbReference type="PROSITE" id="PS51900">
    <property type="entry name" value="CB"/>
    <property type="match status" value="1"/>
</dbReference>
<dbReference type="PANTHER" id="PTHR30629">
    <property type="entry name" value="PROPHAGE INTEGRASE"/>
    <property type="match status" value="1"/>
</dbReference>
<dbReference type="InterPro" id="IPR011010">
    <property type="entry name" value="DNA_brk_join_enz"/>
</dbReference>
<keyword evidence="2" id="KW-0229">DNA integration</keyword>
<dbReference type="SUPFAM" id="SSF56349">
    <property type="entry name" value="DNA breaking-rejoining enzymes"/>
    <property type="match status" value="1"/>
</dbReference>
<feature type="domain" description="Core-binding (CB)" evidence="5">
    <location>
        <begin position="98"/>
        <end position="179"/>
    </location>
</feature>
<keyword evidence="7" id="KW-1185">Reference proteome</keyword>
<protein>
    <submittedName>
        <fullName evidence="6">DUF4102 domain-containing protein</fullName>
    </submittedName>
</protein>
<comment type="similarity">
    <text evidence="1">Belongs to the 'phage' integrase family.</text>
</comment>
<dbReference type="InterPro" id="IPR050808">
    <property type="entry name" value="Phage_Integrase"/>
</dbReference>
<dbReference type="Pfam" id="PF22022">
    <property type="entry name" value="Phage_int_M"/>
    <property type="match status" value="1"/>
</dbReference>
<comment type="caution">
    <text evidence="6">The sequence shown here is derived from an EMBL/GenBank/DDBJ whole genome shotgun (WGS) entry which is preliminary data.</text>
</comment>
<evidence type="ECO:0000256" key="2">
    <source>
        <dbReference type="ARBA" id="ARBA00022908"/>
    </source>
</evidence>
<dbReference type="OrthoDB" id="7388552at2"/>
<gene>
    <name evidence="6" type="ORF">D2V17_07910</name>
</gene>
<dbReference type="EMBL" id="QXFM01000072">
    <property type="protein sequence ID" value="RIV88263.1"/>
    <property type="molecule type" value="Genomic_DNA"/>
</dbReference>
<evidence type="ECO:0000256" key="3">
    <source>
        <dbReference type="ARBA" id="ARBA00023125"/>
    </source>
</evidence>
<evidence type="ECO:0000313" key="6">
    <source>
        <dbReference type="EMBL" id="RIV88263.1"/>
    </source>
</evidence>
<dbReference type="Gene3D" id="1.10.150.130">
    <property type="match status" value="1"/>
</dbReference>
<dbReference type="PANTHER" id="PTHR30629:SF2">
    <property type="entry name" value="PROPHAGE INTEGRASE INTS-RELATED"/>
    <property type="match status" value="1"/>
</dbReference>
<sequence>MAIKALEISRLQPRDSSYKVADDRGLYLQVQPSGAKLWRLKFRFRGVEKKLALGKYPDVSLKEARAKRDEARRLLANGIDPAAARRQAIIEATIGAATTFKLVADEYIEKMEREGKKAATIKKSRWFRDLLDRDIGHRPVSEITPHELLTALRKVERKGHHETAQRLRSFAGRVFRYAIVTMRAQENPADLLRGALTAPQVKHHAAILEPELFGALLRAIEGYSGKPETLIALKIAPHVFVRPGELNRPAIAGGPNS</sequence>
<dbReference type="InterPro" id="IPR044068">
    <property type="entry name" value="CB"/>
</dbReference>
<dbReference type="RefSeq" id="WP_119592529.1">
    <property type="nucleotide sequence ID" value="NZ_QXFM01000072.1"/>
</dbReference>
<dbReference type="Pfam" id="PF13356">
    <property type="entry name" value="Arm-DNA-bind_3"/>
    <property type="match status" value="1"/>
</dbReference>
<organism evidence="6 7">
    <name type="scientific">Aurantiacibacter xanthus</name>
    <dbReference type="NCBI Taxonomy" id="1784712"/>
    <lineage>
        <taxon>Bacteria</taxon>
        <taxon>Pseudomonadati</taxon>
        <taxon>Pseudomonadota</taxon>
        <taxon>Alphaproteobacteria</taxon>
        <taxon>Sphingomonadales</taxon>
        <taxon>Erythrobacteraceae</taxon>
        <taxon>Aurantiacibacter</taxon>
    </lineage>
</organism>
<dbReference type="Proteomes" id="UP000265366">
    <property type="component" value="Unassembled WGS sequence"/>
</dbReference>
<accession>A0A3A1P6F7</accession>
<dbReference type="Gene3D" id="3.30.160.390">
    <property type="entry name" value="Integrase, DNA-binding domain"/>
    <property type="match status" value="1"/>
</dbReference>
<keyword evidence="3 4" id="KW-0238">DNA-binding</keyword>
<evidence type="ECO:0000256" key="4">
    <source>
        <dbReference type="PROSITE-ProRule" id="PRU01248"/>
    </source>
</evidence>